<evidence type="ECO:0000313" key="4">
    <source>
        <dbReference type="RefSeq" id="XP_013390555.1"/>
    </source>
</evidence>
<dbReference type="InterPro" id="IPR050111">
    <property type="entry name" value="C-type_lectin/snaclec_domain"/>
</dbReference>
<protein>
    <submittedName>
        <fullName evidence="4">Uncharacterized protein LOC106158968</fullName>
    </submittedName>
</protein>
<keyword evidence="1" id="KW-1133">Transmembrane helix</keyword>
<keyword evidence="3" id="KW-1185">Reference proteome</keyword>
<dbReference type="Gene3D" id="3.10.100.10">
    <property type="entry name" value="Mannose-Binding Protein A, subunit A"/>
    <property type="match status" value="1"/>
</dbReference>
<feature type="transmembrane region" description="Helical" evidence="1">
    <location>
        <begin position="234"/>
        <end position="258"/>
    </location>
</feature>
<evidence type="ECO:0000259" key="2">
    <source>
        <dbReference type="PROSITE" id="PS50041"/>
    </source>
</evidence>
<dbReference type="InterPro" id="IPR016187">
    <property type="entry name" value="CTDL_fold"/>
</dbReference>
<gene>
    <name evidence="4" type="primary">LOC106158968</name>
</gene>
<dbReference type="Pfam" id="PF00059">
    <property type="entry name" value="Lectin_C"/>
    <property type="match status" value="1"/>
</dbReference>
<dbReference type="PANTHER" id="PTHR22803">
    <property type="entry name" value="MANNOSE, PHOSPHOLIPASE, LECTIN RECEPTOR RELATED"/>
    <property type="match status" value="1"/>
</dbReference>
<proteinExistence type="predicted"/>
<dbReference type="AlphaFoldDB" id="A0A1S3HWZ6"/>
<organism evidence="3 4">
    <name type="scientific">Lingula anatina</name>
    <name type="common">Brachiopod</name>
    <name type="synonym">Lingula unguis</name>
    <dbReference type="NCBI Taxonomy" id="7574"/>
    <lineage>
        <taxon>Eukaryota</taxon>
        <taxon>Metazoa</taxon>
        <taxon>Spiralia</taxon>
        <taxon>Lophotrochozoa</taxon>
        <taxon>Brachiopoda</taxon>
        <taxon>Linguliformea</taxon>
        <taxon>Lingulata</taxon>
        <taxon>Lingulida</taxon>
        <taxon>Linguloidea</taxon>
        <taxon>Lingulidae</taxon>
        <taxon>Lingula</taxon>
    </lineage>
</organism>
<evidence type="ECO:0000313" key="3">
    <source>
        <dbReference type="Proteomes" id="UP000085678"/>
    </source>
</evidence>
<dbReference type="SMART" id="SM00034">
    <property type="entry name" value="CLECT"/>
    <property type="match status" value="1"/>
</dbReference>
<name>A0A1S3HWZ6_LINAN</name>
<dbReference type="GeneID" id="106158968"/>
<dbReference type="InParanoid" id="A0A1S3HWZ6"/>
<accession>A0A1S3HWZ6</accession>
<dbReference type="STRING" id="7574.A0A1S3HWZ6"/>
<dbReference type="CDD" id="cd00037">
    <property type="entry name" value="CLECT"/>
    <property type="match status" value="1"/>
</dbReference>
<dbReference type="PROSITE" id="PS50041">
    <property type="entry name" value="C_TYPE_LECTIN_2"/>
    <property type="match status" value="1"/>
</dbReference>
<dbReference type="InterPro" id="IPR001304">
    <property type="entry name" value="C-type_lectin-like"/>
</dbReference>
<keyword evidence="1" id="KW-0812">Transmembrane</keyword>
<evidence type="ECO:0000256" key="1">
    <source>
        <dbReference type="SAM" id="Phobius"/>
    </source>
</evidence>
<dbReference type="Proteomes" id="UP000085678">
    <property type="component" value="Unplaced"/>
</dbReference>
<dbReference type="RefSeq" id="XP_013390555.1">
    <property type="nucleotide sequence ID" value="XM_013535101.2"/>
</dbReference>
<dbReference type="SUPFAM" id="SSF56436">
    <property type="entry name" value="C-type lectin-like"/>
    <property type="match status" value="1"/>
</dbReference>
<dbReference type="OrthoDB" id="10047605at2759"/>
<feature type="domain" description="C-type lectin" evidence="2">
    <location>
        <begin position="57"/>
        <end position="168"/>
    </location>
</feature>
<keyword evidence="1" id="KW-0472">Membrane</keyword>
<dbReference type="KEGG" id="lak:106158968"/>
<sequence length="367" mass="41320">MFTQFYPGSRHNYPEKPTYVSSAFFVFGIFIIFQLPEATGFPDNDCMYHLEQDVFAHRNTCYHVVSTGKDWRGAKAFCETHGQGLAEVQDRDVMEFLSRTLHGLPHSAVWMGGSDVINEGSWMWTSGQAVTYFNWAQGQPETIWPRYHNEDCMVMRKTDGWKWSDFPCAGRYSLFPFICQYECTPCEHVNTSTDAVTRENSSPGQTTHRPKVLETTDGGCSYLSQEIGIKRCDLGLIIGLTAAGMSLIAVVLGVSALIHSAKKARCIASEMKSGQFRQRRGSERSQETQRTVERSTIRSVLGSIDPVLQPPDTTRVKSQHNSHNLVYHNPSIVFHTKSSGENPRRFHDVCGKNVLQLKLLGAPSWPL</sequence>
<dbReference type="InterPro" id="IPR016186">
    <property type="entry name" value="C-type_lectin-like/link_sf"/>
</dbReference>
<reference evidence="4" key="1">
    <citation type="submission" date="2025-08" db="UniProtKB">
        <authorList>
            <consortium name="RefSeq"/>
        </authorList>
    </citation>
    <scope>IDENTIFICATION</scope>
    <source>
        <tissue evidence="4">Gonads</tissue>
    </source>
</reference>